<keyword evidence="1" id="KW-1133">Transmembrane helix</keyword>
<dbReference type="AlphaFoldDB" id="A0AA40EFR0"/>
<protein>
    <submittedName>
        <fullName evidence="2">Uncharacterized protein</fullName>
    </submittedName>
</protein>
<reference evidence="2" key="1">
    <citation type="submission" date="2023-06" db="EMBL/GenBank/DDBJ databases">
        <title>Genome-scale phylogeny and comparative genomics of the fungal order Sordariales.</title>
        <authorList>
            <consortium name="Lawrence Berkeley National Laboratory"/>
            <person name="Hensen N."/>
            <person name="Bonometti L."/>
            <person name="Westerberg I."/>
            <person name="Brannstrom I.O."/>
            <person name="Guillou S."/>
            <person name="Cros-Aarteil S."/>
            <person name="Calhoun S."/>
            <person name="Haridas S."/>
            <person name="Kuo A."/>
            <person name="Mondo S."/>
            <person name="Pangilinan J."/>
            <person name="Riley R."/>
            <person name="Labutti K."/>
            <person name="Andreopoulos B."/>
            <person name="Lipzen A."/>
            <person name="Chen C."/>
            <person name="Yanf M."/>
            <person name="Daum C."/>
            <person name="Ng V."/>
            <person name="Clum A."/>
            <person name="Steindorff A."/>
            <person name="Ohm R."/>
            <person name="Martin F."/>
            <person name="Silar P."/>
            <person name="Natvig D."/>
            <person name="Lalanne C."/>
            <person name="Gautier V."/>
            <person name="Ament-Velasquez S.L."/>
            <person name="Kruys A."/>
            <person name="Hutchinson M.I."/>
            <person name="Powell A.J."/>
            <person name="Barry K."/>
            <person name="Miller A.N."/>
            <person name="Grigoriev I.V."/>
            <person name="Debuchy R."/>
            <person name="Gladieux P."/>
            <person name="Thoren M.H."/>
            <person name="Johannesson H."/>
        </authorList>
    </citation>
    <scope>NUCLEOTIDE SEQUENCE</scope>
    <source>
        <strain evidence="2">CBS 540.89</strain>
    </source>
</reference>
<gene>
    <name evidence="2" type="ORF">B0T21DRAFT_151395</name>
</gene>
<proteinExistence type="predicted"/>
<name>A0AA40EFR0_9PEZI</name>
<keyword evidence="1" id="KW-0812">Transmembrane</keyword>
<sequence>MNVAFIGVVILLSSPCLITLFLAPTVGESYLRYIFAITIQILLFLHTASTQQTHQLAFSTKHRVTLSNSDNRDKESHFIYKLKTPLFQRKTSAATMIPSRKGGGMRRK</sequence>
<accession>A0AA40EFR0</accession>
<comment type="caution">
    <text evidence="2">The sequence shown here is derived from an EMBL/GenBank/DDBJ whole genome shotgun (WGS) entry which is preliminary data.</text>
</comment>
<keyword evidence="1" id="KW-0472">Membrane</keyword>
<dbReference type="EMBL" id="JAUKTV010000004">
    <property type="protein sequence ID" value="KAK0739969.1"/>
    <property type="molecule type" value="Genomic_DNA"/>
</dbReference>
<dbReference type="Proteomes" id="UP001172159">
    <property type="component" value="Unassembled WGS sequence"/>
</dbReference>
<evidence type="ECO:0000256" key="1">
    <source>
        <dbReference type="SAM" id="Phobius"/>
    </source>
</evidence>
<evidence type="ECO:0000313" key="3">
    <source>
        <dbReference type="Proteomes" id="UP001172159"/>
    </source>
</evidence>
<evidence type="ECO:0000313" key="2">
    <source>
        <dbReference type="EMBL" id="KAK0739969.1"/>
    </source>
</evidence>
<organism evidence="2 3">
    <name type="scientific">Apiosordaria backusii</name>
    <dbReference type="NCBI Taxonomy" id="314023"/>
    <lineage>
        <taxon>Eukaryota</taxon>
        <taxon>Fungi</taxon>
        <taxon>Dikarya</taxon>
        <taxon>Ascomycota</taxon>
        <taxon>Pezizomycotina</taxon>
        <taxon>Sordariomycetes</taxon>
        <taxon>Sordariomycetidae</taxon>
        <taxon>Sordariales</taxon>
        <taxon>Lasiosphaeriaceae</taxon>
        <taxon>Apiosordaria</taxon>
    </lineage>
</organism>
<keyword evidence="3" id="KW-1185">Reference proteome</keyword>
<feature type="transmembrane region" description="Helical" evidence="1">
    <location>
        <begin position="6"/>
        <end position="23"/>
    </location>
</feature>
<feature type="transmembrane region" description="Helical" evidence="1">
    <location>
        <begin position="30"/>
        <end position="48"/>
    </location>
</feature>